<gene>
    <name evidence="1" type="ORF">SCH01S_33_00300</name>
</gene>
<dbReference type="AlphaFoldDB" id="A0A0E9MPX3"/>
<dbReference type="EMBL" id="BBWU01000033">
    <property type="protein sequence ID" value="GAO39543.1"/>
    <property type="molecule type" value="Genomic_DNA"/>
</dbReference>
<evidence type="ECO:0000313" key="1">
    <source>
        <dbReference type="EMBL" id="GAO39543.1"/>
    </source>
</evidence>
<sequence>MGSVRLRIAYVRNLPEPDILTEDPRRCPRRPNGAHLRHKTVIPECLEAVVRHFRRGPTESITKGGFQPVGAAPGSSASDMKFAKYADNAHSYLTPESRLFR</sequence>
<protein>
    <submittedName>
        <fullName evidence="1">Uncharacterized protein</fullName>
    </submittedName>
</protein>
<organism evidence="1 2">
    <name type="scientific">Sphingomonas changbaiensis NBRC 104936</name>
    <dbReference type="NCBI Taxonomy" id="1219043"/>
    <lineage>
        <taxon>Bacteria</taxon>
        <taxon>Pseudomonadati</taxon>
        <taxon>Pseudomonadota</taxon>
        <taxon>Alphaproteobacteria</taxon>
        <taxon>Sphingomonadales</taxon>
        <taxon>Sphingomonadaceae</taxon>
        <taxon>Sphingomonas</taxon>
    </lineage>
</organism>
<proteinExistence type="predicted"/>
<dbReference type="Proteomes" id="UP000033202">
    <property type="component" value="Unassembled WGS sequence"/>
</dbReference>
<comment type="caution">
    <text evidence="1">The sequence shown here is derived from an EMBL/GenBank/DDBJ whole genome shotgun (WGS) entry which is preliminary data.</text>
</comment>
<accession>A0A0E9MPX3</accession>
<name>A0A0E9MPX3_9SPHN</name>
<evidence type="ECO:0000313" key="2">
    <source>
        <dbReference type="Proteomes" id="UP000033202"/>
    </source>
</evidence>
<reference evidence="1 2" key="1">
    <citation type="submission" date="2015-04" db="EMBL/GenBank/DDBJ databases">
        <title>Whole genome shotgun sequence of Sphingomonas changbaiensis NBRC 104936.</title>
        <authorList>
            <person name="Katano-Makiyama Y."/>
            <person name="Hosoyama A."/>
            <person name="Hashimoto M."/>
            <person name="Noguchi M."/>
            <person name="Tsuchikane K."/>
            <person name="Ohji S."/>
            <person name="Yamazoe A."/>
            <person name="Ichikawa N."/>
            <person name="Kimura A."/>
            <person name="Fujita N."/>
        </authorList>
    </citation>
    <scope>NUCLEOTIDE SEQUENCE [LARGE SCALE GENOMIC DNA]</scope>
    <source>
        <strain evidence="1 2">NBRC 104936</strain>
    </source>
</reference>
<keyword evidence="2" id="KW-1185">Reference proteome</keyword>